<accession>A0A6P4ENE1</accession>
<protein>
    <submittedName>
        <fullName evidence="12">Xenotropic and polytropic retrovirus receptor 1-like</fullName>
    </submittedName>
</protein>
<evidence type="ECO:0000256" key="6">
    <source>
        <dbReference type="SAM" id="MobiDB-lite"/>
    </source>
</evidence>
<evidence type="ECO:0000259" key="9">
    <source>
        <dbReference type="PROSITE" id="PS51382"/>
    </source>
</evidence>
<dbReference type="PROSITE" id="PS51382">
    <property type="entry name" value="SPX"/>
    <property type="match status" value="1"/>
</dbReference>
<dbReference type="CDD" id="cd14477">
    <property type="entry name" value="SPX_XPR1_like"/>
    <property type="match status" value="1"/>
</dbReference>
<dbReference type="GeneID" id="108043823"/>
<gene>
    <name evidence="12" type="primary">LOC108043823</name>
    <name evidence="10" type="synonym">108043823</name>
</gene>
<reference evidence="12" key="2">
    <citation type="submission" date="2025-04" db="UniProtKB">
        <authorList>
            <consortium name="RefSeq"/>
        </authorList>
    </citation>
    <scope>IDENTIFICATION</scope>
</reference>
<keyword evidence="4 7" id="KW-1133">Transmembrane helix</keyword>
<keyword evidence="3 7" id="KW-0812">Transmembrane</keyword>
<feature type="domain" description="EXS" evidence="8">
    <location>
        <begin position="426"/>
        <end position="629"/>
    </location>
</feature>
<feature type="transmembrane region" description="Helical" evidence="7">
    <location>
        <begin position="232"/>
        <end position="254"/>
    </location>
</feature>
<evidence type="ECO:0000313" key="12">
    <source>
        <dbReference type="RefSeq" id="XP_016978124.1"/>
    </source>
</evidence>
<evidence type="ECO:0000256" key="4">
    <source>
        <dbReference type="ARBA" id="ARBA00022989"/>
    </source>
</evidence>
<comment type="similarity">
    <text evidence="2">Belongs to the SYG1 (TC 2.A.94) family.</text>
</comment>
<proteinExistence type="inferred from homology"/>
<comment type="subcellular location">
    <subcellularLocation>
        <location evidence="1">Membrane</location>
        <topology evidence="1">Multi-pass membrane protein</topology>
    </subcellularLocation>
</comment>
<dbReference type="GO" id="GO:0000822">
    <property type="term" value="F:inositol hexakisphosphate binding"/>
    <property type="evidence" value="ECO:0007669"/>
    <property type="project" value="TreeGrafter"/>
</dbReference>
<dbReference type="GO" id="GO:0005886">
    <property type="term" value="C:plasma membrane"/>
    <property type="evidence" value="ECO:0007669"/>
    <property type="project" value="TreeGrafter"/>
</dbReference>
<feature type="transmembrane region" description="Helical" evidence="7">
    <location>
        <begin position="393"/>
        <end position="413"/>
    </location>
</feature>
<sequence>MKFGKTLETLMVAEWRYQYMNYNELKTLIRNAVDKAPDSSVVNNDVIVAYFKDFEELFFNTCDEELTKVNDFFAHKQAEAHRKLASLNYQLTLMVHDQQDPRESQSTSRGSATSRSRQLEDNRQKPPINKLRLAMSEFYLSLIMLQNFQTLNMTAFRKICKKYDKNLKSDAGLIWYERFVVRATFSTGSRLDRMIVTVEDLYTEYLANGDRSKAMAKLRVPPLGHSTSPIHVFCAGLLLGLFLVGAIICFILYFCLDLSDEFRFTFASLFRGPISGVVFGFCLVLNVKIFEKMGIDHVLIFEVERRNAVSAMRGLEIVGFFGYLCTLSILLYLLHKEFYISDPYYIPLVQFLTAVVFFFNPIQTFFYSARIWLMTTVGRIFLAPFFFVNFVDFWVADQFTSLVICFVDHYYLLRFYVRYILDRSDAFDFEPDYAVAIIRCIPAWIRFCQSLRRFRDSGSKSTDYLINAFKYFLTPMEVLFSTVQMETMDKYSNIFENPWTWAYIMICIYSSIYSLLWDFLMDFGLFKVWKGENIFLRDNLVYPKGFYYLVIVENTLLRFAWTLEIVLVYQELLAPYNGKSIVCFSEIVRRFFWNFLRLENEHLYNCGQFRATRDIFVTRLDPQEERFLEDMMDETEHMGNENLNKKYF</sequence>
<feature type="transmembrane region" description="Helical" evidence="7">
    <location>
        <begin position="274"/>
        <end position="290"/>
    </location>
</feature>
<dbReference type="PANTHER" id="PTHR10783">
    <property type="entry name" value="XENOTROPIC AND POLYTROPIC RETROVIRUS RECEPTOR 1-RELATED"/>
    <property type="match status" value="1"/>
</dbReference>
<evidence type="ECO:0000256" key="5">
    <source>
        <dbReference type="ARBA" id="ARBA00023136"/>
    </source>
</evidence>
<dbReference type="PROSITE" id="PS51380">
    <property type="entry name" value="EXS"/>
    <property type="match status" value="1"/>
</dbReference>
<keyword evidence="5 7" id="KW-0472">Membrane</keyword>
<keyword evidence="11" id="KW-1185">Reference proteome</keyword>
<feature type="transmembrane region" description="Helical" evidence="7">
    <location>
        <begin position="500"/>
        <end position="520"/>
    </location>
</feature>
<evidence type="ECO:0000256" key="1">
    <source>
        <dbReference type="ARBA" id="ARBA00004141"/>
    </source>
</evidence>
<dbReference type="GO" id="GO:0005794">
    <property type="term" value="C:Golgi apparatus"/>
    <property type="evidence" value="ECO:0007669"/>
    <property type="project" value="TreeGrafter"/>
</dbReference>
<dbReference type="InterPro" id="IPR004342">
    <property type="entry name" value="EXS_C"/>
</dbReference>
<dbReference type="OrthoDB" id="9970435at2759"/>
<evidence type="ECO:0000313" key="10">
    <source>
        <dbReference type="EnsemblMetazoa" id="XP_016978124.1"/>
    </source>
</evidence>
<feature type="transmembrane region" description="Helical" evidence="7">
    <location>
        <begin position="344"/>
        <end position="362"/>
    </location>
</feature>
<evidence type="ECO:0000256" key="3">
    <source>
        <dbReference type="ARBA" id="ARBA00022692"/>
    </source>
</evidence>
<dbReference type="PANTHER" id="PTHR10783:SF127">
    <property type="entry name" value="LD30826P-RELATED"/>
    <property type="match status" value="1"/>
</dbReference>
<feature type="transmembrane region" description="Helical" evidence="7">
    <location>
        <begin position="311"/>
        <end position="332"/>
    </location>
</feature>
<reference evidence="10" key="3">
    <citation type="submission" date="2025-05" db="UniProtKB">
        <authorList>
            <consortium name="EnsemblMetazoa"/>
        </authorList>
    </citation>
    <scope>IDENTIFICATION</scope>
</reference>
<organism evidence="12">
    <name type="scientific">Drosophila rhopaloa</name>
    <name type="common">Fruit fly</name>
    <dbReference type="NCBI Taxonomy" id="1041015"/>
    <lineage>
        <taxon>Eukaryota</taxon>
        <taxon>Metazoa</taxon>
        <taxon>Ecdysozoa</taxon>
        <taxon>Arthropoda</taxon>
        <taxon>Hexapoda</taxon>
        <taxon>Insecta</taxon>
        <taxon>Pterygota</taxon>
        <taxon>Neoptera</taxon>
        <taxon>Endopterygota</taxon>
        <taxon>Diptera</taxon>
        <taxon>Brachycera</taxon>
        <taxon>Muscomorpha</taxon>
        <taxon>Ephydroidea</taxon>
        <taxon>Drosophilidae</taxon>
        <taxon>Drosophila</taxon>
        <taxon>Sophophora</taxon>
    </lineage>
</organism>
<evidence type="ECO:0000259" key="8">
    <source>
        <dbReference type="PROSITE" id="PS51380"/>
    </source>
</evidence>
<dbReference type="Proteomes" id="UP001652680">
    <property type="component" value="Unassembled WGS sequence"/>
</dbReference>
<feature type="transmembrane region" description="Helical" evidence="7">
    <location>
        <begin position="369"/>
        <end position="387"/>
    </location>
</feature>
<feature type="region of interest" description="Disordered" evidence="6">
    <location>
        <begin position="97"/>
        <end position="126"/>
    </location>
</feature>
<dbReference type="Pfam" id="PF03105">
    <property type="entry name" value="SPX"/>
    <property type="match status" value="3"/>
</dbReference>
<dbReference type="InterPro" id="IPR004331">
    <property type="entry name" value="SPX_dom"/>
</dbReference>
<evidence type="ECO:0000256" key="7">
    <source>
        <dbReference type="SAM" id="Phobius"/>
    </source>
</evidence>
<feature type="domain" description="SPX" evidence="9">
    <location>
        <begin position="1"/>
        <end position="177"/>
    </location>
</feature>
<dbReference type="EnsemblMetazoa" id="XM_017122635.1">
    <property type="protein sequence ID" value="XP_016978124.1"/>
    <property type="gene ID" value="LOC108043823"/>
</dbReference>
<feature type="compositionally biased region" description="Low complexity" evidence="6">
    <location>
        <begin position="104"/>
        <end position="116"/>
    </location>
</feature>
<dbReference type="GO" id="GO:0006817">
    <property type="term" value="P:phosphate ion transport"/>
    <property type="evidence" value="ECO:0007669"/>
    <property type="project" value="TreeGrafter"/>
</dbReference>
<dbReference type="AlphaFoldDB" id="A0A6P4ENE1"/>
<evidence type="ECO:0000313" key="11">
    <source>
        <dbReference type="Proteomes" id="UP001652680"/>
    </source>
</evidence>
<name>A0A6P4ENE1_DRORH</name>
<dbReference type="GO" id="GO:0016036">
    <property type="term" value="P:cellular response to phosphate starvation"/>
    <property type="evidence" value="ECO:0007669"/>
    <property type="project" value="TreeGrafter"/>
</dbReference>
<evidence type="ECO:0000256" key="2">
    <source>
        <dbReference type="ARBA" id="ARBA00009665"/>
    </source>
</evidence>
<dbReference type="RefSeq" id="XP_016978124.1">
    <property type="nucleotide sequence ID" value="XM_017122635.1"/>
</dbReference>
<reference evidence="11" key="1">
    <citation type="journal article" date="2021" name="Elife">
        <title>Highly contiguous assemblies of 101 drosophilid genomes.</title>
        <authorList>
            <person name="Kim B.Y."/>
            <person name="Wang J.R."/>
            <person name="Miller D.E."/>
            <person name="Barmina O."/>
            <person name="Delaney E."/>
            <person name="Thompson A."/>
            <person name="Comeault A.A."/>
            <person name="Peede D."/>
            <person name="D'Agostino E.R."/>
            <person name="Pelaez J."/>
            <person name="Aguilar J.M."/>
            <person name="Haji D."/>
            <person name="Matsunaga T."/>
            <person name="Armstrong E.E."/>
            <person name="Zych M."/>
            <person name="Ogawa Y."/>
            <person name="Stamenkovic-Radak M."/>
            <person name="Jelic M."/>
            <person name="Veselinovic M.S."/>
            <person name="Tanaskovic M."/>
            <person name="Eric P."/>
            <person name="Gao J.J."/>
            <person name="Katoh T.K."/>
            <person name="Toda M.J."/>
            <person name="Watabe H."/>
            <person name="Watada M."/>
            <person name="Davis J.S."/>
            <person name="Moyle L.C."/>
            <person name="Manoli G."/>
            <person name="Bertolini E."/>
            <person name="Kostal V."/>
            <person name="Hawley R.S."/>
            <person name="Takahashi A."/>
            <person name="Jones C.D."/>
            <person name="Price D.K."/>
            <person name="Whiteman N."/>
            <person name="Kopp A."/>
            <person name="Matute D.R."/>
            <person name="Petrov D.A."/>
        </authorList>
    </citation>
    <scope>NUCLEOTIDE SEQUENCE [LARGE SCALE GENOMIC DNA]</scope>
</reference>
<dbReference type="Pfam" id="PF03124">
    <property type="entry name" value="EXS"/>
    <property type="match status" value="1"/>
</dbReference>